<evidence type="ECO:0000259" key="1">
    <source>
        <dbReference type="Pfam" id="PF00535"/>
    </source>
</evidence>
<dbReference type="InterPro" id="IPR001173">
    <property type="entry name" value="Glyco_trans_2-like"/>
</dbReference>
<keyword evidence="2" id="KW-0328">Glycosyltransferase</keyword>
<keyword evidence="3" id="KW-1185">Reference proteome</keyword>
<protein>
    <submittedName>
        <fullName evidence="2">GalNAc(5)-diNAcBac-PP-undecaprenol beta-1,3-glucosyltransferase</fullName>
        <ecNumber evidence="2">2.4.1.293</ecNumber>
    </submittedName>
</protein>
<dbReference type="EC" id="2.4.1.293" evidence="2"/>
<accession>A0A517N8M7</accession>
<dbReference type="EMBL" id="CP036525">
    <property type="protein sequence ID" value="QDT03496.1"/>
    <property type="molecule type" value="Genomic_DNA"/>
</dbReference>
<dbReference type="PANTHER" id="PTHR43685">
    <property type="entry name" value="GLYCOSYLTRANSFERASE"/>
    <property type="match status" value="1"/>
</dbReference>
<dbReference type="KEGG" id="rlc:K227x_18800"/>
<reference evidence="2 3" key="1">
    <citation type="submission" date="2019-02" db="EMBL/GenBank/DDBJ databases">
        <title>Deep-cultivation of Planctomycetes and their phenomic and genomic characterization uncovers novel biology.</title>
        <authorList>
            <person name="Wiegand S."/>
            <person name="Jogler M."/>
            <person name="Boedeker C."/>
            <person name="Pinto D."/>
            <person name="Vollmers J."/>
            <person name="Rivas-Marin E."/>
            <person name="Kohn T."/>
            <person name="Peeters S.H."/>
            <person name="Heuer A."/>
            <person name="Rast P."/>
            <person name="Oberbeckmann S."/>
            <person name="Bunk B."/>
            <person name="Jeske O."/>
            <person name="Meyerdierks A."/>
            <person name="Storesund J.E."/>
            <person name="Kallscheuer N."/>
            <person name="Luecker S."/>
            <person name="Lage O.M."/>
            <person name="Pohl T."/>
            <person name="Merkel B.J."/>
            <person name="Hornburger P."/>
            <person name="Mueller R.-W."/>
            <person name="Bruemmer F."/>
            <person name="Labrenz M."/>
            <person name="Spormann A.M."/>
            <person name="Op den Camp H."/>
            <person name="Overmann J."/>
            <person name="Amann R."/>
            <person name="Jetten M.S.M."/>
            <person name="Mascher T."/>
            <person name="Medema M.H."/>
            <person name="Devos D.P."/>
            <person name="Kaster A.-K."/>
            <person name="Ovreas L."/>
            <person name="Rohde M."/>
            <person name="Galperin M.Y."/>
            <person name="Jogler C."/>
        </authorList>
    </citation>
    <scope>NUCLEOTIDE SEQUENCE [LARGE SCALE GENOMIC DNA]</scope>
    <source>
        <strain evidence="2 3">K22_7</strain>
    </source>
</reference>
<dbReference type="Gene3D" id="3.90.550.10">
    <property type="entry name" value="Spore Coat Polysaccharide Biosynthesis Protein SpsA, Chain A"/>
    <property type="match status" value="1"/>
</dbReference>
<dbReference type="InterPro" id="IPR029044">
    <property type="entry name" value="Nucleotide-diphossugar_trans"/>
</dbReference>
<dbReference type="GO" id="GO:0016757">
    <property type="term" value="F:glycosyltransferase activity"/>
    <property type="evidence" value="ECO:0007669"/>
    <property type="project" value="UniProtKB-KW"/>
</dbReference>
<dbReference type="OrthoDB" id="9772170at2"/>
<evidence type="ECO:0000313" key="2">
    <source>
        <dbReference type="EMBL" id="QDT03496.1"/>
    </source>
</evidence>
<dbReference type="SUPFAM" id="SSF53448">
    <property type="entry name" value="Nucleotide-diphospho-sugar transferases"/>
    <property type="match status" value="1"/>
</dbReference>
<gene>
    <name evidence="2" type="primary">pglI</name>
    <name evidence="2" type="ORF">K227x_18800</name>
</gene>
<organism evidence="2 3">
    <name type="scientific">Rubripirellula lacrimiformis</name>
    <dbReference type="NCBI Taxonomy" id="1930273"/>
    <lineage>
        <taxon>Bacteria</taxon>
        <taxon>Pseudomonadati</taxon>
        <taxon>Planctomycetota</taxon>
        <taxon>Planctomycetia</taxon>
        <taxon>Pirellulales</taxon>
        <taxon>Pirellulaceae</taxon>
        <taxon>Rubripirellula</taxon>
    </lineage>
</organism>
<name>A0A517N8M7_9BACT</name>
<dbReference type="PANTHER" id="PTHR43685:SF11">
    <property type="entry name" value="GLYCOSYLTRANSFERASE TAGX-RELATED"/>
    <property type="match status" value="1"/>
</dbReference>
<proteinExistence type="predicted"/>
<dbReference type="AlphaFoldDB" id="A0A517N8M7"/>
<evidence type="ECO:0000313" key="3">
    <source>
        <dbReference type="Proteomes" id="UP000318538"/>
    </source>
</evidence>
<dbReference type="RefSeq" id="WP_145169169.1">
    <property type="nucleotide sequence ID" value="NZ_CP036525.1"/>
</dbReference>
<dbReference type="Pfam" id="PF00535">
    <property type="entry name" value="Glycos_transf_2"/>
    <property type="match status" value="1"/>
</dbReference>
<dbReference type="InterPro" id="IPR050834">
    <property type="entry name" value="Glycosyltransf_2"/>
</dbReference>
<feature type="domain" description="Glycosyltransferase 2-like" evidence="1">
    <location>
        <begin position="6"/>
        <end position="159"/>
    </location>
</feature>
<keyword evidence="2" id="KW-0808">Transferase</keyword>
<dbReference type="CDD" id="cd00761">
    <property type="entry name" value="Glyco_tranf_GTA_type"/>
    <property type="match status" value="1"/>
</dbReference>
<sequence length="306" mass="34747">MNPAISIVTPTYNREKLLARTLDSVFNQEFRDFEVIIVDDGSSDGTIDCARSYGDAVTVLERNHLGCAAARNAGTQIATGQYLFFLDSDDILFPWSLDTFMQAAQRYEPTIIAGDLRYFSDESELNEVHIQPLHMSNYKNYFEGSLQCGFYFGTGVCMIKSSAFRDSGGFLEKDIAATDSDMLFRLGTCDGFVKIHSPLMLGYRNHDQNILKSMHKVHGGARMLIDAEKSGRYPGGKDYKRHRDQHIGMRVRAMSLKLAKSGFTRSSMDIFRRSLWMNLRRMRLKFFVGYPLYVIAGMLKNTRPTP</sequence>
<dbReference type="Proteomes" id="UP000318538">
    <property type="component" value="Chromosome"/>
</dbReference>